<evidence type="ECO:0000313" key="2">
    <source>
        <dbReference type="EMBL" id="SOC14073.1"/>
    </source>
</evidence>
<dbReference type="RefSeq" id="WP_176518653.1">
    <property type="nucleotide sequence ID" value="NZ_OBMT01000011.1"/>
</dbReference>
<feature type="transmembrane region" description="Helical" evidence="1">
    <location>
        <begin position="12"/>
        <end position="32"/>
    </location>
</feature>
<protein>
    <submittedName>
        <fullName evidence="2">Uncharacterized protein</fullName>
    </submittedName>
</protein>
<proteinExistence type="predicted"/>
<evidence type="ECO:0000313" key="3">
    <source>
        <dbReference type="Proteomes" id="UP000219111"/>
    </source>
</evidence>
<organism evidence="2 3">
    <name type="scientific">Rhodobacter maris</name>
    <dbReference type="NCBI Taxonomy" id="446682"/>
    <lineage>
        <taxon>Bacteria</taxon>
        <taxon>Pseudomonadati</taxon>
        <taxon>Pseudomonadota</taxon>
        <taxon>Alphaproteobacteria</taxon>
        <taxon>Rhodobacterales</taxon>
        <taxon>Rhodobacter group</taxon>
        <taxon>Rhodobacter</taxon>
    </lineage>
</organism>
<name>A0A285SZZ3_9RHOB</name>
<dbReference type="EMBL" id="OBMT01000011">
    <property type="protein sequence ID" value="SOC14073.1"/>
    <property type="molecule type" value="Genomic_DNA"/>
</dbReference>
<reference evidence="3" key="1">
    <citation type="submission" date="2017-08" db="EMBL/GenBank/DDBJ databases">
        <authorList>
            <person name="Varghese N."/>
            <person name="Submissions S."/>
        </authorList>
    </citation>
    <scope>NUCLEOTIDE SEQUENCE [LARGE SCALE GENOMIC DNA]</scope>
    <source>
        <strain evidence="3">JA276</strain>
    </source>
</reference>
<accession>A0A285SZZ3</accession>
<keyword evidence="3" id="KW-1185">Reference proteome</keyword>
<gene>
    <name evidence="2" type="ORF">SAMN05877831_11185</name>
</gene>
<keyword evidence="1" id="KW-0812">Transmembrane</keyword>
<evidence type="ECO:0000256" key="1">
    <source>
        <dbReference type="SAM" id="Phobius"/>
    </source>
</evidence>
<keyword evidence="1" id="KW-1133">Transmembrane helix</keyword>
<dbReference type="AlphaFoldDB" id="A0A285SZZ3"/>
<dbReference type="Proteomes" id="UP000219111">
    <property type="component" value="Unassembled WGS sequence"/>
</dbReference>
<sequence length="50" mass="5478">MTNDFPQETKGLRFFLTAVIVCLVGLVLWLSFAQPMSLSHHAPVPEGAAH</sequence>
<keyword evidence="1" id="KW-0472">Membrane</keyword>